<accession>A0A7V5XFW6</accession>
<evidence type="ECO:0000256" key="3">
    <source>
        <dbReference type="ARBA" id="ARBA00022840"/>
    </source>
</evidence>
<dbReference type="InterPro" id="IPR037257">
    <property type="entry name" value="T2SS_E_N_sf"/>
</dbReference>
<comment type="similarity">
    <text evidence="1">Belongs to the GSP E family.</text>
</comment>
<dbReference type="InterPro" id="IPR007831">
    <property type="entry name" value="T2SS_GspE_N"/>
</dbReference>
<dbReference type="PANTHER" id="PTHR30258">
    <property type="entry name" value="TYPE II SECRETION SYSTEM PROTEIN GSPE-RELATED"/>
    <property type="match status" value="1"/>
</dbReference>
<dbReference type="AlphaFoldDB" id="A0A7V5XFW6"/>
<evidence type="ECO:0000256" key="1">
    <source>
        <dbReference type="ARBA" id="ARBA00006611"/>
    </source>
</evidence>
<dbReference type="GO" id="GO:0016887">
    <property type="term" value="F:ATP hydrolysis activity"/>
    <property type="evidence" value="ECO:0007669"/>
    <property type="project" value="TreeGrafter"/>
</dbReference>
<dbReference type="Pfam" id="PF00437">
    <property type="entry name" value="T2SSE"/>
    <property type="match status" value="1"/>
</dbReference>
<dbReference type="InterPro" id="IPR001482">
    <property type="entry name" value="T2SS/T4SS_dom"/>
</dbReference>
<dbReference type="Pfam" id="PF05157">
    <property type="entry name" value="MshEN"/>
    <property type="match status" value="1"/>
</dbReference>
<sequence>MEKKPIGQLLKEKGFISEDYIQFALLEQKATGEKLGEVLVRTGLATDLEIAMVLAEQSGLPFLDLSQISPSQEALNKVPPSFARKYGILPIRINPDRTLEVAISDPFNFQLIETTSRVSGLKVVPVVSSSAQIKKTIEKFYYFLENPIEPQISTIIEKLKINPQADFDAEDLLEKLLILAIIKRATDLHITPTEKSVQIHLRIDGVLEPLVVFPRAVYGKLANVVKIKGQMDIAETRLPQDGRMQVSFLGESFDLRISSIRTPFGENLVLRFLPLGAYAQHLFYLGFSPEQIELIRQIMGVPYGMFLVTGPTGSGKTTTLFACLRTLDLLEKNVLTAEDPIEYSLPLVRQTQVHEEIGYTFAKAIRHFLRQDPDVILVGEIRDEETAQMAVRASLTGHLFLSTLHTNDALSAIFRLRDLGISPDMLSSTLRGVLSQRLIRKNCPYCKEEYKPEPQLLKYYELPEDHLYYRGKGCEACRFKGYLGRTVVAEIFYIDEDFVKLLSKDATFPEFLELAKSKDIKFLSDDAKRKVLEGITTVEEIKRVIG</sequence>
<comment type="caution">
    <text evidence="5">The sequence shown here is derived from an EMBL/GenBank/DDBJ whole genome shotgun (WGS) entry which is preliminary data.</text>
</comment>
<dbReference type="SUPFAM" id="SSF52540">
    <property type="entry name" value="P-loop containing nucleoside triphosphate hydrolases"/>
    <property type="match status" value="1"/>
</dbReference>
<keyword evidence="3" id="KW-0067">ATP-binding</keyword>
<dbReference type="Gene3D" id="3.30.450.90">
    <property type="match status" value="1"/>
</dbReference>
<name>A0A7V5XFW6_9BACT</name>
<protein>
    <submittedName>
        <fullName evidence="5">GspE/PulE family protein</fullName>
    </submittedName>
</protein>
<proteinExistence type="inferred from homology"/>
<dbReference type="GO" id="GO:0005886">
    <property type="term" value="C:plasma membrane"/>
    <property type="evidence" value="ECO:0007669"/>
    <property type="project" value="TreeGrafter"/>
</dbReference>
<evidence type="ECO:0000259" key="4">
    <source>
        <dbReference type="PROSITE" id="PS00662"/>
    </source>
</evidence>
<dbReference type="SUPFAM" id="SSF160246">
    <property type="entry name" value="EspE N-terminal domain-like"/>
    <property type="match status" value="1"/>
</dbReference>
<dbReference type="Gene3D" id="3.30.300.160">
    <property type="entry name" value="Type II secretion system, protein E, N-terminal domain"/>
    <property type="match status" value="1"/>
</dbReference>
<keyword evidence="2" id="KW-0547">Nucleotide-binding</keyword>
<evidence type="ECO:0000313" key="5">
    <source>
        <dbReference type="EMBL" id="HHQ15697.1"/>
    </source>
</evidence>
<dbReference type="Gene3D" id="3.40.50.300">
    <property type="entry name" value="P-loop containing nucleotide triphosphate hydrolases"/>
    <property type="match status" value="1"/>
</dbReference>
<feature type="domain" description="Bacterial type II secretion system protein E" evidence="4">
    <location>
        <begin position="369"/>
        <end position="383"/>
    </location>
</feature>
<dbReference type="PROSITE" id="PS00662">
    <property type="entry name" value="T2SP_E"/>
    <property type="match status" value="1"/>
</dbReference>
<organism evidence="5">
    <name type="scientific">Thermodesulfobacterium geofontis</name>
    <dbReference type="NCBI Taxonomy" id="1295609"/>
    <lineage>
        <taxon>Bacteria</taxon>
        <taxon>Pseudomonadati</taxon>
        <taxon>Thermodesulfobacteriota</taxon>
        <taxon>Thermodesulfobacteria</taxon>
        <taxon>Thermodesulfobacteriales</taxon>
        <taxon>Thermodesulfobacteriaceae</taxon>
        <taxon>Thermodesulfobacterium</taxon>
    </lineage>
</organism>
<reference evidence="5" key="1">
    <citation type="journal article" date="2020" name="mSystems">
        <title>Genome- and Community-Level Interaction Insights into Carbon Utilization and Element Cycling Functions of Hydrothermarchaeota in Hydrothermal Sediment.</title>
        <authorList>
            <person name="Zhou Z."/>
            <person name="Liu Y."/>
            <person name="Xu W."/>
            <person name="Pan J."/>
            <person name="Luo Z.H."/>
            <person name="Li M."/>
        </authorList>
    </citation>
    <scope>NUCLEOTIDE SEQUENCE [LARGE SCALE GENOMIC DNA]</scope>
    <source>
        <strain evidence="5">SpSt-106</strain>
    </source>
</reference>
<gene>
    <name evidence="5" type="ORF">ENM15_02625</name>
</gene>
<dbReference type="EMBL" id="DRWR01000047">
    <property type="protein sequence ID" value="HHQ15697.1"/>
    <property type="molecule type" value="Genomic_DNA"/>
</dbReference>
<evidence type="ECO:0000256" key="2">
    <source>
        <dbReference type="ARBA" id="ARBA00022741"/>
    </source>
</evidence>
<dbReference type="CDD" id="cd01129">
    <property type="entry name" value="PulE-GspE-like"/>
    <property type="match status" value="1"/>
</dbReference>
<dbReference type="GO" id="GO:0005524">
    <property type="term" value="F:ATP binding"/>
    <property type="evidence" value="ECO:0007669"/>
    <property type="project" value="UniProtKB-KW"/>
</dbReference>
<dbReference type="PANTHER" id="PTHR30258:SF2">
    <property type="entry name" value="COMG OPERON PROTEIN 1"/>
    <property type="match status" value="1"/>
</dbReference>
<dbReference type="InterPro" id="IPR027417">
    <property type="entry name" value="P-loop_NTPase"/>
</dbReference>